<evidence type="ECO:0000313" key="4">
    <source>
        <dbReference type="EMBL" id="MST65716.1"/>
    </source>
</evidence>
<evidence type="ECO:0000259" key="3">
    <source>
        <dbReference type="SMART" id="SM00460"/>
    </source>
</evidence>
<name>A0A7X2P1H4_9FIRM</name>
<dbReference type="SMART" id="SM00460">
    <property type="entry name" value="TGc"/>
    <property type="match status" value="1"/>
</dbReference>
<dbReference type="Gene3D" id="3.10.620.30">
    <property type="match status" value="1"/>
</dbReference>
<evidence type="ECO:0000313" key="5">
    <source>
        <dbReference type="Proteomes" id="UP000440513"/>
    </source>
</evidence>
<dbReference type="RefSeq" id="WP_022171520.1">
    <property type="nucleotide sequence ID" value="NZ_JBQHQP010000008.1"/>
</dbReference>
<dbReference type="PANTHER" id="PTHR33490">
    <property type="entry name" value="BLR5614 PROTEIN-RELATED"/>
    <property type="match status" value="1"/>
</dbReference>
<feature type="domain" description="Transglutaminase-like" evidence="3">
    <location>
        <begin position="225"/>
        <end position="294"/>
    </location>
</feature>
<dbReference type="Proteomes" id="UP000440513">
    <property type="component" value="Unassembled WGS sequence"/>
</dbReference>
<organism evidence="4 5">
    <name type="scientific">Oliverpabstia intestinalis</name>
    <dbReference type="NCBI Taxonomy" id="2606633"/>
    <lineage>
        <taxon>Bacteria</taxon>
        <taxon>Bacillati</taxon>
        <taxon>Bacillota</taxon>
        <taxon>Clostridia</taxon>
        <taxon>Lachnospirales</taxon>
        <taxon>Lachnospiraceae</taxon>
        <taxon>Oliverpabstia</taxon>
    </lineage>
</organism>
<feature type="region of interest" description="Disordered" evidence="1">
    <location>
        <begin position="25"/>
        <end position="51"/>
    </location>
</feature>
<feature type="compositionally biased region" description="Basic and acidic residues" evidence="1">
    <location>
        <begin position="34"/>
        <end position="50"/>
    </location>
</feature>
<feature type="signal peptide" evidence="2">
    <location>
        <begin position="1"/>
        <end position="25"/>
    </location>
</feature>
<proteinExistence type="predicted"/>
<accession>A0A7X2P1H4</accession>
<reference evidence="4 5" key="1">
    <citation type="submission" date="2019-08" db="EMBL/GenBank/DDBJ databases">
        <title>In-depth cultivation of the pig gut microbiome towards novel bacterial diversity and tailored functional studies.</title>
        <authorList>
            <person name="Wylensek D."/>
            <person name="Hitch T.C.A."/>
            <person name="Clavel T."/>
        </authorList>
    </citation>
    <scope>NUCLEOTIDE SEQUENCE [LARGE SCALE GENOMIC DNA]</scope>
    <source>
        <strain evidence="4 5">BSM-380-WT-5A</strain>
    </source>
</reference>
<dbReference type="InterPro" id="IPR038765">
    <property type="entry name" value="Papain-like_cys_pep_sf"/>
</dbReference>
<dbReference type="AlphaFoldDB" id="A0A7X2P1H4"/>
<sequence length="319" mass="35562">MITKQRTLYLLLLFLLTLFPLSGCSSGSSPGKQTADETKSDTKTTSRETYTDVCTPQASQTVVYGDKTTSLDASHTENGYLMLCYNGKVSKVKLQITTPDGTVYTYTLNPDSYGSYETFPLSGSNGTYQADLYENVTDDKYALIFSQSLNVTLKDEFQPYLYPNQYVWFTKDSKAVKKGQALSDDSADDLDYVQQVYHYVIENITYDKQKAETVASGYIPDPDATMESGTGICFDYASLMTALLRSQHIPTKLEVGYSGEAYHAWISVYLHEVGWVDNIIEFDGKDWSLMDPTLAASNSASSVKKYIGDGSNYTVKYSY</sequence>
<protein>
    <submittedName>
        <fullName evidence="4">Transglutaminase domain-containing protein</fullName>
    </submittedName>
</protein>
<dbReference type="EMBL" id="VUMS01000004">
    <property type="protein sequence ID" value="MST65716.1"/>
    <property type="molecule type" value="Genomic_DNA"/>
</dbReference>
<dbReference type="SUPFAM" id="SSF54001">
    <property type="entry name" value="Cysteine proteinases"/>
    <property type="match status" value="1"/>
</dbReference>
<evidence type="ECO:0000256" key="2">
    <source>
        <dbReference type="SAM" id="SignalP"/>
    </source>
</evidence>
<evidence type="ECO:0000256" key="1">
    <source>
        <dbReference type="SAM" id="MobiDB-lite"/>
    </source>
</evidence>
<dbReference type="Pfam" id="PF01841">
    <property type="entry name" value="Transglut_core"/>
    <property type="match status" value="1"/>
</dbReference>
<keyword evidence="5" id="KW-1185">Reference proteome</keyword>
<dbReference type="InterPro" id="IPR002931">
    <property type="entry name" value="Transglutaminase-like"/>
</dbReference>
<keyword evidence="2" id="KW-0732">Signal</keyword>
<feature type="chain" id="PRO_5039612465" evidence="2">
    <location>
        <begin position="26"/>
        <end position="319"/>
    </location>
</feature>
<gene>
    <name evidence="4" type="ORF">FYJ57_02975</name>
</gene>
<dbReference type="PANTHER" id="PTHR33490:SF6">
    <property type="entry name" value="SLL1049 PROTEIN"/>
    <property type="match status" value="1"/>
</dbReference>
<comment type="caution">
    <text evidence="4">The sequence shown here is derived from an EMBL/GenBank/DDBJ whole genome shotgun (WGS) entry which is preliminary data.</text>
</comment>